<gene>
    <name evidence="1" type="ORF">GF1_10700</name>
</gene>
<protein>
    <submittedName>
        <fullName evidence="1">Uncharacterized protein</fullName>
    </submittedName>
</protein>
<evidence type="ECO:0000313" key="1">
    <source>
        <dbReference type="EMBL" id="BCO08694.1"/>
    </source>
</evidence>
<reference evidence="1" key="1">
    <citation type="submission" date="2020-12" db="EMBL/GenBank/DDBJ databases">
        <title>Desulfobium dissulfuricans gen. nov., sp. nov., a novel mesophilic, sulfate-reducing bacterium isolated from a deep-sea hydrothermal vent.</title>
        <authorList>
            <person name="Hashimoto Y."/>
            <person name="Tame A."/>
            <person name="Sawayama S."/>
            <person name="Miyazaki J."/>
            <person name="Takai K."/>
            <person name="Nakagawa S."/>
        </authorList>
    </citation>
    <scope>NUCLEOTIDE SEQUENCE</scope>
    <source>
        <strain evidence="1">GF1</strain>
    </source>
</reference>
<proteinExistence type="predicted"/>
<organism evidence="1 2">
    <name type="scientific">Desulfolithobacter dissulfuricans</name>
    <dbReference type="NCBI Taxonomy" id="2795293"/>
    <lineage>
        <taxon>Bacteria</taxon>
        <taxon>Pseudomonadati</taxon>
        <taxon>Thermodesulfobacteriota</taxon>
        <taxon>Desulfobulbia</taxon>
        <taxon>Desulfobulbales</taxon>
        <taxon>Desulfobulbaceae</taxon>
        <taxon>Desulfolithobacter</taxon>
    </lineage>
</organism>
<dbReference type="KEGG" id="ddu:GF1_10700"/>
<dbReference type="AntiFam" id="ANF00077">
    <property type="entry name" value="Shadow ORF (opposite AtoC)"/>
</dbReference>
<evidence type="ECO:0000313" key="2">
    <source>
        <dbReference type="Proteomes" id="UP001063350"/>
    </source>
</evidence>
<dbReference type="Proteomes" id="UP001063350">
    <property type="component" value="Chromosome"/>
</dbReference>
<name>A0A915U0G3_9BACT</name>
<sequence>MAEKLVEHQLFGECPAVDGQEPVVGPRTQLIDCPGNKLLASAGVAGYQHIAVHLGHLGDIVLEPQNGVVLADELGYAFLGSYLTTQVEDLAAEQGFLQGPGDQVA</sequence>
<dbReference type="EMBL" id="AP024233">
    <property type="protein sequence ID" value="BCO08694.1"/>
    <property type="molecule type" value="Genomic_DNA"/>
</dbReference>
<keyword evidence="2" id="KW-1185">Reference proteome</keyword>
<accession>A0A915U0G3</accession>
<dbReference type="AlphaFoldDB" id="A0A915U0G3"/>